<gene>
    <name evidence="2" type="primary">ga03095</name>
    <name evidence="2" type="ORF">PR202_ga03095</name>
</gene>
<dbReference type="EMBL" id="BQKI01000001">
    <property type="protein sequence ID" value="GJM87167.1"/>
    <property type="molecule type" value="Genomic_DNA"/>
</dbReference>
<proteinExistence type="predicted"/>
<dbReference type="GO" id="GO:0042026">
    <property type="term" value="P:protein refolding"/>
    <property type="evidence" value="ECO:0007669"/>
    <property type="project" value="TreeGrafter"/>
</dbReference>
<comment type="caution">
    <text evidence="2">The sequence shown here is derived from an EMBL/GenBank/DDBJ whole genome shotgun (WGS) entry which is preliminary data.</text>
</comment>
<dbReference type="GO" id="GO:0009535">
    <property type="term" value="C:chloroplast thylakoid membrane"/>
    <property type="evidence" value="ECO:0007669"/>
    <property type="project" value="TreeGrafter"/>
</dbReference>
<evidence type="ECO:0000313" key="3">
    <source>
        <dbReference type="Proteomes" id="UP001054889"/>
    </source>
</evidence>
<evidence type="ECO:0000259" key="1">
    <source>
        <dbReference type="Pfam" id="PF01556"/>
    </source>
</evidence>
<organism evidence="2 3">
    <name type="scientific">Eleusine coracana subsp. coracana</name>
    <dbReference type="NCBI Taxonomy" id="191504"/>
    <lineage>
        <taxon>Eukaryota</taxon>
        <taxon>Viridiplantae</taxon>
        <taxon>Streptophyta</taxon>
        <taxon>Embryophyta</taxon>
        <taxon>Tracheophyta</taxon>
        <taxon>Spermatophyta</taxon>
        <taxon>Magnoliopsida</taxon>
        <taxon>Liliopsida</taxon>
        <taxon>Poales</taxon>
        <taxon>Poaceae</taxon>
        <taxon>PACMAD clade</taxon>
        <taxon>Chloridoideae</taxon>
        <taxon>Cynodonteae</taxon>
        <taxon>Eleusininae</taxon>
        <taxon>Eleusine</taxon>
    </lineage>
</organism>
<dbReference type="GO" id="GO:0051082">
    <property type="term" value="F:unfolded protein binding"/>
    <property type="evidence" value="ECO:0007669"/>
    <property type="project" value="InterPro"/>
</dbReference>
<name>A0AAV5BMJ0_ELECO</name>
<dbReference type="SUPFAM" id="SSF49493">
    <property type="entry name" value="HSP40/DnaJ peptide-binding domain"/>
    <property type="match status" value="1"/>
</dbReference>
<sequence length="112" mass="12250">MQVRTVDGTSEFRVPPGTQPGDVIVLAKQGVPSLNKPSIRGDHLFTVKVTIPKRIRLAYVICVAAVHQEKEVGASQENNDKPNEEEGDWLKKLTDFAGSIANGAAKWLKDNL</sequence>
<evidence type="ECO:0000313" key="2">
    <source>
        <dbReference type="EMBL" id="GJM87167.1"/>
    </source>
</evidence>
<dbReference type="PANTHER" id="PTHR43096:SF22">
    <property type="entry name" value="MOLECULAR CHAPERONE HSP40_DNAJ FAMILY PROTEIN"/>
    <property type="match status" value="1"/>
</dbReference>
<reference evidence="2" key="2">
    <citation type="submission" date="2021-12" db="EMBL/GenBank/DDBJ databases">
        <title>Resequencing data analysis of finger millet.</title>
        <authorList>
            <person name="Hatakeyama M."/>
            <person name="Aluri S."/>
            <person name="Balachadran M.T."/>
            <person name="Sivarajan S.R."/>
            <person name="Poveda L."/>
            <person name="Shimizu-Inatsugi R."/>
            <person name="Schlapbach R."/>
            <person name="Sreeman S.M."/>
            <person name="Shimizu K.K."/>
        </authorList>
    </citation>
    <scope>NUCLEOTIDE SEQUENCE</scope>
</reference>
<reference evidence="2" key="1">
    <citation type="journal article" date="2018" name="DNA Res.">
        <title>Multiple hybrid de novo genome assembly of finger millet, an orphan allotetraploid crop.</title>
        <authorList>
            <person name="Hatakeyama M."/>
            <person name="Aluri S."/>
            <person name="Balachadran M.T."/>
            <person name="Sivarajan S.R."/>
            <person name="Patrignani A."/>
            <person name="Gruter S."/>
            <person name="Poveda L."/>
            <person name="Shimizu-Inatsugi R."/>
            <person name="Baeten J."/>
            <person name="Francoijs K.J."/>
            <person name="Nataraja K.N."/>
            <person name="Reddy Y.A.N."/>
            <person name="Phadnis S."/>
            <person name="Ravikumar R.L."/>
            <person name="Schlapbach R."/>
            <person name="Sreeman S.M."/>
            <person name="Shimizu K.K."/>
        </authorList>
    </citation>
    <scope>NUCLEOTIDE SEQUENCE</scope>
</reference>
<dbReference type="Proteomes" id="UP001054889">
    <property type="component" value="Unassembled WGS sequence"/>
</dbReference>
<feature type="domain" description="Chaperone DnaJ C-terminal" evidence="1">
    <location>
        <begin position="2"/>
        <end position="52"/>
    </location>
</feature>
<dbReference type="Pfam" id="PF01556">
    <property type="entry name" value="DnaJ_C"/>
    <property type="match status" value="1"/>
</dbReference>
<dbReference type="InterPro" id="IPR008971">
    <property type="entry name" value="HSP40/DnaJ_pept-bd"/>
</dbReference>
<dbReference type="Gene3D" id="2.60.260.20">
    <property type="entry name" value="Urease metallochaperone UreE, N-terminal domain"/>
    <property type="match status" value="1"/>
</dbReference>
<protein>
    <recommendedName>
        <fullName evidence="1">Chaperone DnaJ C-terminal domain-containing protein</fullName>
    </recommendedName>
</protein>
<dbReference type="PANTHER" id="PTHR43096">
    <property type="entry name" value="DNAJ HOMOLOG 1, MITOCHONDRIAL-RELATED"/>
    <property type="match status" value="1"/>
</dbReference>
<accession>A0AAV5BMJ0</accession>
<keyword evidence="3" id="KW-1185">Reference proteome</keyword>
<dbReference type="InterPro" id="IPR002939">
    <property type="entry name" value="DnaJ_C"/>
</dbReference>
<dbReference type="AlphaFoldDB" id="A0AAV5BMJ0"/>